<evidence type="ECO:0000256" key="1">
    <source>
        <dbReference type="SAM" id="MobiDB-lite"/>
    </source>
</evidence>
<accession>A0A8J2PSJ4</accession>
<feature type="compositionally biased region" description="Basic residues" evidence="1">
    <location>
        <begin position="67"/>
        <end position="80"/>
    </location>
</feature>
<dbReference type="EMBL" id="CAJVCH010563408">
    <property type="protein sequence ID" value="CAG7832079.1"/>
    <property type="molecule type" value="Genomic_DNA"/>
</dbReference>
<evidence type="ECO:0000313" key="2">
    <source>
        <dbReference type="EMBL" id="CAG7832079.1"/>
    </source>
</evidence>
<feature type="region of interest" description="Disordered" evidence="1">
    <location>
        <begin position="1"/>
        <end position="98"/>
    </location>
</feature>
<feature type="non-terminal residue" evidence="2">
    <location>
        <position position="1"/>
    </location>
</feature>
<feature type="compositionally biased region" description="Polar residues" evidence="1">
    <location>
        <begin position="19"/>
        <end position="31"/>
    </location>
</feature>
<keyword evidence="3" id="KW-1185">Reference proteome</keyword>
<sequence>VLEPSRHTQSGFGRLNIDSMDSASNGLNPEASSYLIPLRSVSAGRKKKEQVGGGRKNRSVQTGGLCRQRRKQSKRSKGRIGRVQVGEWRKRGKRRCVK</sequence>
<proteinExistence type="predicted"/>
<name>A0A8J2PSJ4_9HEXA</name>
<protein>
    <submittedName>
        <fullName evidence="2">Uncharacterized protein</fullName>
    </submittedName>
</protein>
<reference evidence="2" key="1">
    <citation type="submission" date="2021-06" db="EMBL/GenBank/DDBJ databases">
        <authorList>
            <person name="Hodson N. C."/>
            <person name="Mongue J. A."/>
            <person name="Jaron S. K."/>
        </authorList>
    </citation>
    <scope>NUCLEOTIDE SEQUENCE</scope>
</reference>
<dbReference type="AlphaFoldDB" id="A0A8J2PSJ4"/>
<organism evidence="2 3">
    <name type="scientific">Allacma fusca</name>
    <dbReference type="NCBI Taxonomy" id="39272"/>
    <lineage>
        <taxon>Eukaryota</taxon>
        <taxon>Metazoa</taxon>
        <taxon>Ecdysozoa</taxon>
        <taxon>Arthropoda</taxon>
        <taxon>Hexapoda</taxon>
        <taxon>Collembola</taxon>
        <taxon>Symphypleona</taxon>
        <taxon>Sminthuridae</taxon>
        <taxon>Allacma</taxon>
    </lineage>
</organism>
<dbReference type="Proteomes" id="UP000708208">
    <property type="component" value="Unassembled WGS sequence"/>
</dbReference>
<comment type="caution">
    <text evidence="2">The sequence shown here is derived from an EMBL/GenBank/DDBJ whole genome shotgun (WGS) entry which is preliminary data.</text>
</comment>
<evidence type="ECO:0000313" key="3">
    <source>
        <dbReference type="Proteomes" id="UP000708208"/>
    </source>
</evidence>
<gene>
    <name evidence="2" type="ORF">AFUS01_LOCUS41786</name>
</gene>